<feature type="compositionally biased region" description="Polar residues" evidence="1">
    <location>
        <begin position="19"/>
        <end position="36"/>
    </location>
</feature>
<protein>
    <submittedName>
        <fullName evidence="2">Uncharacterized protein</fullName>
    </submittedName>
</protein>
<evidence type="ECO:0000256" key="1">
    <source>
        <dbReference type="SAM" id="MobiDB-lite"/>
    </source>
</evidence>
<evidence type="ECO:0000313" key="3">
    <source>
        <dbReference type="Proteomes" id="UP001066276"/>
    </source>
</evidence>
<feature type="compositionally biased region" description="Basic and acidic residues" evidence="1">
    <location>
        <begin position="108"/>
        <end position="127"/>
    </location>
</feature>
<name>A0AAV7PKY2_PLEWA</name>
<dbReference type="AlphaFoldDB" id="A0AAV7PKY2"/>
<feature type="region of interest" description="Disordered" evidence="1">
    <location>
        <begin position="1"/>
        <end position="146"/>
    </location>
</feature>
<gene>
    <name evidence="2" type="ORF">NDU88_007332</name>
</gene>
<evidence type="ECO:0000313" key="2">
    <source>
        <dbReference type="EMBL" id="KAJ1128961.1"/>
    </source>
</evidence>
<reference evidence="2" key="1">
    <citation type="journal article" date="2022" name="bioRxiv">
        <title>Sequencing and chromosome-scale assembly of the giantPleurodeles waltlgenome.</title>
        <authorList>
            <person name="Brown T."/>
            <person name="Elewa A."/>
            <person name="Iarovenko S."/>
            <person name="Subramanian E."/>
            <person name="Araus A.J."/>
            <person name="Petzold A."/>
            <person name="Susuki M."/>
            <person name="Suzuki K.-i.T."/>
            <person name="Hayashi T."/>
            <person name="Toyoda A."/>
            <person name="Oliveira C."/>
            <person name="Osipova E."/>
            <person name="Leigh N.D."/>
            <person name="Simon A."/>
            <person name="Yun M.H."/>
        </authorList>
    </citation>
    <scope>NUCLEOTIDE SEQUENCE</scope>
    <source>
        <strain evidence="2">20211129_DDA</strain>
        <tissue evidence="2">Liver</tissue>
    </source>
</reference>
<dbReference type="EMBL" id="JANPWB010000011">
    <property type="protein sequence ID" value="KAJ1128961.1"/>
    <property type="molecule type" value="Genomic_DNA"/>
</dbReference>
<comment type="caution">
    <text evidence="2">The sequence shown here is derived from an EMBL/GenBank/DDBJ whole genome shotgun (WGS) entry which is preliminary data.</text>
</comment>
<proteinExistence type="predicted"/>
<keyword evidence="3" id="KW-1185">Reference proteome</keyword>
<sequence>MQRRTWAQLKKMNRPHPGTDQNQQPQDKTPQTSTEAETQRKRPRPQETTGRSQRDKKTLKAIQRTNQSPTAAGTCGQRKPAEGKTFKVQNETKDHNNQDPFNRQTQRRGMDAALPEKPRKQGREPTAKQHPTLNGTGCKAAAPQGLPTIQTGAFPALVRAPGKNA</sequence>
<accession>A0AAV7PKY2</accession>
<organism evidence="2 3">
    <name type="scientific">Pleurodeles waltl</name>
    <name type="common">Iberian ribbed newt</name>
    <dbReference type="NCBI Taxonomy" id="8319"/>
    <lineage>
        <taxon>Eukaryota</taxon>
        <taxon>Metazoa</taxon>
        <taxon>Chordata</taxon>
        <taxon>Craniata</taxon>
        <taxon>Vertebrata</taxon>
        <taxon>Euteleostomi</taxon>
        <taxon>Amphibia</taxon>
        <taxon>Batrachia</taxon>
        <taxon>Caudata</taxon>
        <taxon>Salamandroidea</taxon>
        <taxon>Salamandridae</taxon>
        <taxon>Pleurodelinae</taxon>
        <taxon>Pleurodeles</taxon>
    </lineage>
</organism>
<dbReference type="Proteomes" id="UP001066276">
    <property type="component" value="Chromosome 7"/>
</dbReference>
<feature type="compositionally biased region" description="Basic and acidic residues" evidence="1">
    <location>
        <begin position="79"/>
        <end position="97"/>
    </location>
</feature>